<feature type="region of interest" description="Disordered" evidence="1">
    <location>
        <begin position="14"/>
        <end position="36"/>
    </location>
</feature>
<dbReference type="Proteomes" id="UP000765509">
    <property type="component" value="Unassembled WGS sequence"/>
</dbReference>
<feature type="region of interest" description="Disordered" evidence="1">
    <location>
        <begin position="67"/>
        <end position="86"/>
    </location>
</feature>
<sequence length="124" mass="14514">MEDITTRTIIAKTWHKSSMESRMTQKTSREERKPERPVLKFHKCGSTSNLAKTCTKKVTINEIRVAEEKEESNHDSAISEDAQVEESPAENIRAFFEVREVHTHFTHYSEDCDKPDQYPRCWNV</sequence>
<dbReference type="AlphaFoldDB" id="A0A9Q3I2E4"/>
<proteinExistence type="predicted"/>
<gene>
    <name evidence="2" type="ORF">O181_064517</name>
</gene>
<keyword evidence="3" id="KW-1185">Reference proteome</keyword>
<name>A0A9Q3I2E4_9BASI</name>
<evidence type="ECO:0000256" key="1">
    <source>
        <dbReference type="SAM" id="MobiDB-lite"/>
    </source>
</evidence>
<accession>A0A9Q3I2E4</accession>
<organism evidence="2 3">
    <name type="scientific">Austropuccinia psidii MF-1</name>
    <dbReference type="NCBI Taxonomy" id="1389203"/>
    <lineage>
        <taxon>Eukaryota</taxon>
        <taxon>Fungi</taxon>
        <taxon>Dikarya</taxon>
        <taxon>Basidiomycota</taxon>
        <taxon>Pucciniomycotina</taxon>
        <taxon>Pucciniomycetes</taxon>
        <taxon>Pucciniales</taxon>
        <taxon>Sphaerophragmiaceae</taxon>
        <taxon>Austropuccinia</taxon>
    </lineage>
</organism>
<reference evidence="2" key="1">
    <citation type="submission" date="2021-03" db="EMBL/GenBank/DDBJ databases">
        <title>Draft genome sequence of rust myrtle Austropuccinia psidii MF-1, a brazilian biotype.</title>
        <authorList>
            <person name="Quecine M.C."/>
            <person name="Pachon D.M.R."/>
            <person name="Bonatelli M.L."/>
            <person name="Correr F.H."/>
            <person name="Franceschini L.M."/>
            <person name="Leite T.F."/>
            <person name="Margarido G.R.A."/>
            <person name="Almeida C.A."/>
            <person name="Ferrarezi J.A."/>
            <person name="Labate C.A."/>
        </authorList>
    </citation>
    <scope>NUCLEOTIDE SEQUENCE</scope>
    <source>
        <strain evidence="2">MF-1</strain>
    </source>
</reference>
<evidence type="ECO:0000313" key="3">
    <source>
        <dbReference type="Proteomes" id="UP000765509"/>
    </source>
</evidence>
<protein>
    <submittedName>
        <fullName evidence="2">Uncharacterized protein</fullName>
    </submittedName>
</protein>
<feature type="compositionally biased region" description="Basic and acidic residues" evidence="1">
    <location>
        <begin position="27"/>
        <end position="36"/>
    </location>
</feature>
<dbReference type="EMBL" id="AVOT02031296">
    <property type="protein sequence ID" value="MBW0524802.1"/>
    <property type="molecule type" value="Genomic_DNA"/>
</dbReference>
<comment type="caution">
    <text evidence="2">The sequence shown here is derived from an EMBL/GenBank/DDBJ whole genome shotgun (WGS) entry which is preliminary data.</text>
</comment>
<evidence type="ECO:0000313" key="2">
    <source>
        <dbReference type="EMBL" id="MBW0524802.1"/>
    </source>
</evidence>